<dbReference type="Pfam" id="PF20434">
    <property type="entry name" value="BD-FAE"/>
    <property type="match status" value="1"/>
</dbReference>
<feature type="domain" description="BD-FAE-like" evidence="4">
    <location>
        <begin position="71"/>
        <end position="276"/>
    </location>
</feature>
<dbReference type="EMBL" id="CP060697">
    <property type="protein sequence ID" value="QNM84065.1"/>
    <property type="molecule type" value="Genomic_DNA"/>
</dbReference>
<sequence length="328" mass="34723">MKPRRWAVALLGVAGLVVAAFLLSPWPSILIIRAVFDRGAASASQKLEKHVPQDVTVRTFRYAPNYKHALLDIYRSANTPQGSPLIVWVHGGGFVSGARGNVANYAKVLAGRGFTVANVDYTIAPDAIYPTPIRQVSKALAFLQANQARLGIDARRIVLAGDSAGAQIAAQTAAITVDPAYASRVGVRGEVFPAAIAGVLLYCGVYDVTELGGGGVLGWFVGSTTWAYSGKRNWRDAKGFDTISVVGNVTGAFPPAFISAGNADPLGPQSVALAKALKARTGKVETLFFPPDYAPPLGHEYQFDLDIPAGRLALERSVGWLKALPARP</sequence>
<gene>
    <name evidence="5" type="ORF">H8M03_08940</name>
</gene>
<evidence type="ECO:0000256" key="1">
    <source>
        <dbReference type="ARBA" id="ARBA00010515"/>
    </source>
</evidence>
<dbReference type="AlphaFoldDB" id="A0A7G9L616"/>
<dbReference type="PANTHER" id="PTHR48081">
    <property type="entry name" value="AB HYDROLASE SUPERFAMILY PROTEIN C4A8.06C"/>
    <property type="match status" value="1"/>
</dbReference>
<dbReference type="Proteomes" id="UP000515861">
    <property type="component" value="Chromosome"/>
</dbReference>
<accession>A0A7G9L616</accession>
<dbReference type="GO" id="GO:0016787">
    <property type="term" value="F:hydrolase activity"/>
    <property type="evidence" value="ECO:0007669"/>
    <property type="project" value="UniProtKB-KW"/>
</dbReference>
<dbReference type="InterPro" id="IPR029058">
    <property type="entry name" value="AB_hydrolase_fold"/>
</dbReference>
<organism evidence="5 6">
    <name type="scientific">Sphingomonas sabuli</name>
    <dbReference type="NCBI Taxonomy" id="2764186"/>
    <lineage>
        <taxon>Bacteria</taxon>
        <taxon>Pseudomonadati</taxon>
        <taxon>Pseudomonadota</taxon>
        <taxon>Alphaproteobacteria</taxon>
        <taxon>Sphingomonadales</taxon>
        <taxon>Sphingomonadaceae</taxon>
        <taxon>Sphingomonas</taxon>
    </lineage>
</organism>
<evidence type="ECO:0000313" key="5">
    <source>
        <dbReference type="EMBL" id="QNM84065.1"/>
    </source>
</evidence>
<evidence type="ECO:0000256" key="2">
    <source>
        <dbReference type="ARBA" id="ARBA00022801"/>
    </source>
</evidence>
<dbReference type="PROSITE" id="PS01174">
    <property type="entry name" value="LIPASE_GDXG_SER"/>
    <property type="match status" value="1"/>
</dbReference>
<name>A0A7G9L616_9SPHN</name>
<feature type="active site" evidence="3">
    <location>
        <position position="163"/>
    </location>
</feature>
<reference evidence="5 6" key="1">
    <citation type="submission" date="2020-08" db="EMBL/GenBank/DDBJ databases">
        <title>Sphingomonas sp. sand1-3 16S ribosomal RNA gene Genome sequencing and assembly.</title>
        <authorList>
            <person name="Kang M."/>
        </authorList>
    </citation>
    <scope>NUCLEOTIDE SEQUENCE [LARGE SCALE GENOMIC DNA]</scope>
    <source>
        <strain evidence="6">sand1-3</strain>
    </source>
</reference>
<evidence type="ECO:0000259" key="4">
    <source>
        <dbReference type="Pfam" id="PF20434"/>
    </source>
</evidence>
<dbReference type="PANTHER" id="PTHR48081:SF6">
    <property type="entry name" value="PEPTIDASE S9 PROLYL OLIGOPEPTIDASE CATALYTIC DOMAIN-CONTAINING PROTEIN"/>
    <property type="match status" value="1"/>
</dbReference>
<keyword evidence="2 5" id="KW-0378">Hydrolase</keyword>
<dbReference type="InterPro" id="IPR049492">
    <property type="entry name" value="BD-FAE-like_dom"/>
</dbReference>
<comment type="similarity">
    <text evidence="1">Belongs to the 'GDXG' lipolytic enzyme family.</text>
</comment>
<keyword evidence="6" id="KW-1185">Reference proteome</keyword>
<dbReference type="SUPFAM" id="SSF53474">
    <property type="entry name" value="alpha/beta-Hydrolases"/>
    <property type="match status" value="1"/>
</dbReference>
<dbReference type="InterPro" id="IPR050300">
    <property type="entry name" value="GDXG_lipolytic_enzyme"/>
</dbReference>
<dbReference type="Gene3D" id="3.40.50.1820">
    <property type="entry name" value="alpha/beta hydrolase"/>
    <property type="match status" value="1"/>
</dbReference>
<evidence type="ECO:0000256" key="3">
    <source>
        <dbReference type="PROSITE-ProRule" id="PRU10038"/>
    </source>
</evidence>
<protein>
    <submittedName>
        <fullName evidence="5">Alpha/beta hydrolase</fullName>
    </submittedName>
</protein>
<dbReference type="InterPro" id="IPR033140">
    <property type="entry name" value="Lipase_GDXG_put_SER_AS"/>
</dbReference>
<dbReference type="KEGG" id="ssau:H8M03_08940"/>
<proteinExistence type="inferred from homology"/>
<evidence type="ECO:0000313" key="6">
    <source>
        <dbReference type="Proteomes" id="UP000515861"/>
    </source>
</evidence>